<sequence>MPSINLTTQQQRAWQELMRLEADYGLSLALRHFAANIIEQKFGLKISVGGNLYQQFDSEREKAAFVKKIRTSGKWGNDTVLACVLDNLGYQAAIYLKGRPPYLTLTHNESTQLRMDIANDAVVDQKAQEAGSHWLNVNASNLSRSSVANKSIPGDCLYEALALQISYDRFTVGKEYPDTLPNGASNEEKPVESVNPSPEAYLTIEKAAQLFEAEMKKADAFYAKAVETLQAATPSQLRALYDQARIIVGDTDSYLKYAPIHAVGAPDKATRQKFQKGIEDEHIRQLREDCLKALSREQLIHILAREVWRNPAILQAPEIKPFYSQINKEQKQPALSEVGLFAPSACGKEVTKEYNDSNPHLQLVS</sequence>
<dbReference type="Proteomes" id="UP000008555">
    <property type="component" value="Chromosome"/>
</dbReference>
<accession>A9KD71</accession>
<dbReference type="HOGENOM" id="CLU_758022_0_0_6"/>
<dbReference type="AlphaFoldDB" id="A9KD71"/>
<organism evidence="1 2">
    <name type="scientific">Coxiella burnetii (strain Dugway 5J108-111)</name>
    <dbReference type="NCBI Taxonomy" id="434922"/>
    <lineage>
        <taxon>Bacteria</taxon>
        <taxon>Pseudomonadati</taxon>
        <taxon>Pseudomonadota</taxon>
        <taxon>Gammaproteobacteria</taxon>
        <taxon>Legionellales</taxon>
        <taxon>Coxiellaceae</taxon>
        <taxon>Coxiella</taxon>
    </lineage>
</organism>
<reference evidence="1 2" key="1">
    <citation type="journal article" date="2009" name="Infect. Immun.">
        <title>Comparative genomics reveal extensive transposon-mediated genomic plasticity and diversity among potential effector proteins within the genus Coxiella.</title>
        <authorList>
            <person name="Beare P.A."/>
            <person name="Unsworth N."/>
            <person name="Andoh M."/>
            <person name="Voth D.E."/>
            <person name="Omsland A."/>
            <person name="Gilk S.D."/>
            <person name="Williams K.P."/>
            <person name="Sobral B.W."/>
            <person name="Kupko J.J.III."/>
            <person name="Porcella S.F."/>
            <person name="Samuel J.E."/>
            <person name="Heinzen R.A."/>
        </authorList>
    </citation>
    <scope>NUCLEOTIDE SEQUENCE [LARGE SCALE GENOMIC DNA]</scope>
    <source>
        <strain evidence="1 2">Dugway 5J108-111</strain>
    </source>
</reference>
<dbReference type="EMBL" id="CP000733">
    <property type="protein sequence ID" value="ABS77711.1"/>
    <property type="molecule type" value="Genomic_DNA"/>
</dbReference>
<dbReference type="KEGG" id="cbd:CBUD_2113"/>
<gene>
    <name evidence="1" type="ordered locus">CBUD_2113</name>
</gene>
<protein>
    <submittedName>
        <fullName evidence="1">Uncharacterized protein</fullName>
    </submittedName>
</protein>
<proteinExistence type="predicted"/>
<evidence type="ECO:0000313" key="1">
    <source>
        <dbReference type="EMBL" id="ABS77711.1"/>
    </source>
</evidence>
<name>A9KD71_COXBN</name>
<dbReference type="RefSeq" id="WP_011997425.1">
    <property type="nucleotide sequence ID" value="NC_009727.1"/>
</dbReference>
<evidence type="ECO:0000313" key="2">
    <source>
        <dbReference type="Proteomes" id="UP000008555"/>
    </source>
</evidence>